<protein>
    <submittedName>
        <fullName evidence="5">DNA-binding transcriptional regulator YhcF, GntR family</fullName>
    </submittedName>
</protein>
<evidence type="ECO:0000313" key="6">
    <source>
        <dbReference type="Proteomes" id="UP000199656"/>
    </source>
</evidence>
<keyword evidence="3" id="KW-0804">Transcription</keyword>
<evidence type="ECO:0000256" key="1">
    <source>
        <dbReference type="ARBA" id="ARBA00023015"/>
    </source>
</evidence>
<dbReference type="Pfam" id="PF00392">
    <property type="entry name" value="GntR"/>
    <property type="match status" value="1"/>
</dbReference>
<dbReference type="SUPFAM" id="SSF46785">
    <property type="entry name" value="Winged helix' DNA-binding domain"/>
    <property type="match status" value="1"/>
</dbReference>
<evidence type="ECO:0000256" key="3">
    <source>
        <dbReference type="ARBA" id="ARBA00023163"/>
    </source>
</evidence>
<dbReference type="GO" id="GO:0003700">
    <property type="term" value="F:DNA-binding transcription factor activity"/>
    <property type="evidence" value="ECO:0007669"/>
    <property type="project" value="InterPro"/>
</dbReference>
<keyword evidence="2 5" id="KW-0238">DNA-binding</keyword>
<dbReference type="OrthoDB" id="362473at2"/>
<organism evidence="5 6">
    <name type="scientific">Chitinophaga terrae</name>
    <name type="common">ex Kim and Jung 2007</name>
    <dbReference type="NCBI Taxonomy" id="408074"/>
    <lineage>
        <taxon>Bacteria</taxon>
        <taxon>Pseudomonadati</taxon>
        <taxon>Bacteroidota</taxon>
        <taxon>Chitinophagia</taxon>
        <taxon>Chitinophagales</taxon>
        <taxon>Chitinophagaceae</taxon>
        <taxon>Chitinophaga</taxon>
    </lineage>
</organism>
<reference evidence="6" key="1">
    <citation type="submission" date="2016-10" db="EMBL/GenBank/DDBJ databases">
        <authorList>
            <person name="Varghese N."/>
            <person name="Submissions S."/>
        </authorList>
    </citation>
    <scope>NUCLEOTIDE SEQUENCE [LARGE SCALE GENOMIC DNA]</scope>
    <source>
        <strain evidence="6">DSM 23920</strain>
    </source>
</reference>
<name>A0A1H4CV62_9BACT</name>
<dbReference type="PROSITE" id="PS50949">
    <property type="entry name" value="HTH_GNTR"/>
    <property type="match status" value="1"/>
</dbReference>
<dbReference type="Proteomes" id="UP000199656">
    <property type="component" value="Unassembled WGS sequence"/>
</dbReference>
<dbReference type="AlphaFoldDB" id="A0A1H4CV62"/>
<sequence>MEFKDTQAIYLQIADYICEQVLLNKWPPEERIPSVRELAVALEVNPNTVMRTCELLQQQEIIQNKRGIGYFISPDAVKKIREYKKEAFINNELPSFFRNLYLLGITLDELKPHFEKFKKSKFNGHEN</sequence>
<dbReference type="SMART" id="SM00345">
    <property type="entry name" value="HTH_GNTR"/>
    <property type="match status" value="1"/>
</dbReference>
<keyword evidence="1" id="KW-0805">Transcription regulation</keyword>
<dbReference type="PANTHER" id="PTHR38445:SF10">
    <property type="entry name" value="GNTR-FAMILY TRANSCRIPTIONAL REGULATOR"/>
    <property type="match status" value="1"/>
</dbReference>
<evidence type="ECO:0000256" key="2">
    <source>
        <dbReference type="ARBA" id="ARBA00023125"/>
    </source>
</evidence>
<dbReference type="PANTHER" id="PTHR38445">
    <property type="entry name" value="HTH-TYPE TRANSCRIPTIONAL REPRESSOR YTRA"/>
    <property type="match status" value="1"/>
</dbReference>
<dbReference type="CDD" id="cd07377">
    <property type="entry name" value="WHTH_GntR"/>
    <property type="match status" value="1"/>
</dbReference>
<dbReference type="GO" id="GO:0003677">
    <property type="term" value="F:DNA binding"/>
    <property type="evidence" value="ECO:0007669"/>
    <property type="project" value="UniProtKB-KW"/>
</dbReference>
<keyword evidence="6" id="KW-1185">Reference proteome</keyword>
<gene>
    <name evidence="5" type="ORF">SAMN05660909_02831</name>
</gene>
<dbReference type="InterPro" id="IPR036390">
    <property type="entry name" value="WH_DNA-bd_sf"/>
</dbReference>
<dbReference type="Gene3D" id="1.10.287.100">
    <property type="match status" value="1"/>
</dbReference>
<dbReference type="Gene3D" id="1.10.10.10">
    <property type="entry name" value="Winged helix-like DNA-binding domain superfamily/Winged helix DNA-binding domain"/>
    <property type="match status" value="1"/>
</dbReference>
<feature type="domain" description="HTH gntR-type" evidence="4">
    <location>
        <begin position="7"/>
        <end position="75"/>
    </location>
</feature>
<proteinExistence type="predicted"/>
<accession>A0A1H4CV62</accession>
<dbReference type="RefSeq" id="WP_089762578.1">
    <property type="nucleotide sequence ID" value="NZ_BKAT01000017.1"/>
</dbReference>
<dbReference type="EMBL" id="FNRL01000011">
    <property type="protein sequence ID" value="SEA64247.1"/>
    <property type="molecule type" value="Genomic_DNA"/>
</dbReference>
<evidence type="ECO:0000259" key="4">
    <source>
        <dbReference type="PROSITE" id="PS50949"/>
    </source>
</evidence>
<evidence type="ECO:0000313" key="5">
    <source>
        <dbReference type="EMBL" id="SEA64247.1"/>
    </source>
</evidence>
<dbReference type="InterPro" id="IPR000524">
    <property type="entry name" value="Tscrpt_reg_HTH_GntR"/>
</dbReference>
<dbReference type="STRING" id="408074.SAMN05660909_02831"/>
<dbReference type="InterPro" id="IPR036388">
    <property type="entry name" value="WH-like_DNA-bd_sf"/>
</dbReference>